<dbReference type="Gene3D" id="3.40.50.150">
    <property type="entry name" value="Vaccinia Virus protein VP39"/>
    <property type="match status" value="1"/>
</dbReference>
<reference evidence="11 12" key="1">
    <citation type="submission" date="2021-12" db="EMBL/GenBank/DDBJ databases">
        <title>Discovery of the Pendulisporaceae a myxobacterial family with distinct sporulation behavior and unique specialized metabolism.</title>
        <authorList>
            <person name="Garcia R."/>
            <person name="Popoff A."/>
            <person name="Bader C.D."/>
            <person name="Loehr J."/>
            <person name="Walesch S."/>
            <person name="Walt C."/>
            <person name="Boldt J."/>
            <person name="Bunk B."/>
            <person name="Haeckl F.J.F.P.J."/>
            <person name="Gunesch A.P."/>
            <person name="Birkelbach J."/>
            <person name="Nuebel U."/>
            <person name="Pietschmann T."/>
            <person name="Bach T."/>
            <person name="Mueller R."/>
        </authorList>
    </citation>
    <scope>NUCLEOTIDE SEQUENCE [LARGE SCALE GENOMIC DNA]</scope>
    <source>
        <strain evidence="11 12">MSr11954</strain>
    </source>
</reference>
<dbReference type="Proteomes" id="UP001370348">
    <property type="component" value="Chromosome"/>
</dbReference>
<feature type="region of interest" description="Disordered" evidence="9">
    <location>
        <begin position="191"/>
        <end position="216"/>
    </location>
</feature>
<protein>
    <submittedName>
        <fullName evidence="11">Class I SAM-dependent rRNA methyltransferase</fullName>
    </submittedName>
</protein>
<evidence type="ECO:0000256" key="3">
    <source>
        <dbReference type="ARBA" id="ARBA00022552"/>
    </source>
</evidence>
<dbReference type="EMBL" id="CP089984">
    <property type="protein sequence ID" value="WXB11029.1"/>
    <property type="molecule type" value="Genomic_DNA"/>
</dbReference>
<evidence type="ECO:0000256" key="9">
    <source>
        <dbReference type="SAM" id="MobiDB-lite"/>
    </source>
</evidence>
<dbReference type="SUPFAM" id="SSF53335">
    <property type="entry name" value="S-adenosyl-L-methionine-dependent methyltransferases"/>
    <property type="match status" value="1"/>
</dbReference>
<dbReference type="PROSITE" id="PS50890">
    <property type="entry name" value="PUA"/>
    <property type="match status" value="1"/>
</dbReference>
<comment type="similarity">
    <text evidence="8">Belongs to the methyltransferase superfamily. RlmI family.</text>
</comment>
<evidence type="ECO:0000256" key="8">
    <source>
        <dbReference type="ARBA" id="ARBA00038091"/>
    </source>
</evidence>
<dbReference type="InterPro" id="IPR036974">
    <property type="entry name" value="PUA_sf"/>
</dbReference>
<dbReference type="InterPro" id="IPR002478">
    <property type="entry name" value="PUA"/>
</dbReference>
<evidence type="ECO:0000256" key="4">
    <source>
        <dbReference type="ARBA" id="ARBA00022603"/>
    </source>
</evidence>
<evidence type="ECO:0000256" key="2">
    <source>
        <dbReference type="ARBA" id="ARBA00022490"/>
    </source>
</evidence>
<feature type="region of interest" description="Disordered" evidence="9">
    <location>
        <begin position="1"/>
        <end position="26"/>
    </location>
</feature>
<dbReference type="PANTHER" id="PTHR42873">
    <property type="entry name" value="RIBOSOMAL RNA LARGE SUBUNIT METHYLTRANSFERASE"/>
    <property type="match status" value="1"/>
</dbReference>
<evidence type="ECO:0000256" key="6">
    <source>
        <dbReference type="ARBA" id="ARBA00022691"/>
    </source>
</evidence>
<keyword evidence="2" id="KW-0963">Cytoplasm</keyword>
<evidence type="ECO:0000256" key="7">
    <source>
        <dbReference type="ARBA" id="ARBA00022884"/>
    </source>
</evidence>
<keyword evidence="4 11" id="KW-0489">Methyltransferase</keyword>
<keyword evidence="5" id="KW-0808">Transferase</keyword>
<dbReference type="GO" id="GO:0032259">
    <property type="term" value="P:methylation"/>
    <property type="evidence" value="ECO:0007669"/>
    <property type="project" value="UniProtKB-KW"/>
</dbReference>
<feature type="domain" description="PUA" evidence="10">
    <location>
        <begin position="28"/>
        <end position="115"/>
    </location>
</feature>
<dbReference type="InterPro" id="IPR015947">
    <property type="entry name" value="PUA-like_sf"/>
</dbReference>
<comment type="subcellular location">
    <subcellularLocation>
        <location evidence="1">Cytoplasm</location>
    </subcellularLocation>
</comment>
<dbReference type="Gene3D" id="2.30.130.10">
    <property type="entry name" value="PUA domain"/>
    <property type="match status" value="1"/>
</dbReference>
<dbReference type="InterPro" id="IPR041532">
    <property type="entry name" value="RlmI-like_PUA"/>
</dbReference>
<keyword evidence="7" id="KW-0694">RNA-binding</keyword>
<evidence type="ECO:0000256" key="5">
    <source>
        <dbReference type="ARBA" id="ARBA00022679"/>
    </source>
</evidence>
<keyword evidence="3" id="KW-0698">rRNA processing</keyword>
<dbReference type="SUPFAM" id="SSF88697">
    <property type="entry name" value="PUA domain-like"/>
    <property type="match status" value="1"/>
</dbReference>
<dbReference type="InterPro" id="IPR019614">
    <property type="entry name" value="SAM-dep_methyl-trfase"/>
</dbReference>
<evidence type="ECO:0000313" key="12">
    <source>
        <dbReference type="Proteomes" id="UP001370348"/>
    </source>
</evidence>
<dbReference type="GO" id="GO:0008168">
    <property type="term" value="F:methyltransferase activity"/>
    <property type="evidence" value="ECO:0007669"/>
    <property type="project" value="UniProtKB-KW"/>
</dbReference>
<keyword evidence="12" id="KW-1185">Reference proteome</keyword>
<dbReference type="SMART" id="SM00359">
    <property type="entry name" value="PUA"/>
    <property type="match status" value="1"/>
</dbReference>
<dbReference type="CDD" id="cd21153">
    <property type="entry name" value="PUA_RlmI"/>
    <property type="match status" value="1"/>
</dbReference>
<evidence type="ECO:0000259" key="10">
    <source>
        <dbReference type="SMART" id="SM00359"/>
    </source>
</evidence>
<dbReference type="Pfam" id="PF10672">
    <property type="entry name" value="Methyltrans_SAM"/>
    <property type="match status" value="1"/>
</dbReference>
<dbReference type="Gene3D" id="3.30.750.80">
    <property type="entry name" value="RNA methyltransferase domain (HRMD) like"/>
    <property type="match status" value="1"/>
</dbReference>
<accession>A0ABZ2LJ79</accession>
<evidence type="ECO:0000256" key="1">
    <source>
        <dbReference type="ARBA" id="ARBA00004496"/>
    </source>
</evidence>
<evidence type="ECO:0000313" key="11">
    <source>
        <dbReference type="EMBL" id="WXB11029.1"/>
    </source>
</evidence>
<sequence>MKKTAPKIQHGVTNRPQAAKFRADSDSGKLEVGAGAVEKLRRGHPWVWQRTVQRGLERVQAGDDVLVVGPDGSALGRGLADPESPIAARLFTNLGQADVPIDRALFAERARSAFAIRAKLFRDGATNAYRLLHGEGDRLPGFVIDRYDDVAVLRIDGDGAHARLAELVDAVWPQLEALGVVTLLLRTPKRQARERESKAPADAGKTETLRGREPSERVSVREHGVPFVVDVLHGQKTGAFLDQRENRRRTGALAPGRRVLNLFSYAGGFSLFAALGGATHVTSVDMAAGAHAAAQASFRLAGVDPRAHAFVTADAFAFLEGAKRRGSTWDLIISDPPSFASNEKSLPRALTAYRALHRACVDVLAPGGVFCAASCSSHVDAESFLATLDDVATNRSDLRLLEHHGPPPDHPTLPAWPEGRYLKFAVLG</sequence>
<organism evidence="11 12">
    <name type="scientific">Pendulispora albinea</name>
    <dbReference type="NCBI Taxonomy" id="2741071"/>
    <lineage>
        <taxon>Bacteria</taxon>
        <taxon>Pseudomonadati</taxon>
        <taxon>Myxococcota</taxon>
        <taxon>Myxococcia</taxon>
        <taxon>Myxococcales</taxon>
        <taxon>Sorangiineae</taxon>
        <taxon>Pendulisporaceae</taxon>
        <taxon>Pendulispora</taxon>
    </lineage>
</organism>
<dbReference type="RefSeq" id="WP_394820644.1">
    <property type="nucleotide sequence ID" value="NZ_CP089984.1"/>
</dbReference>
<dbReference type="CDD" id="cd11572">
    <property type="entry name" value="RlmI_M_like"/>
    <property type="match status" value="1"/>
</dbReference>
<dbReference type="InterPro" id="IPR029063">
    <property type="entry name" value="SAM-dependent_MTases_sf"/>
</dbReference>
<dbReference type="Pfam" id="PF17785">
    <property type="entry name" value="PUA_3"/>
    <property type="match status" value="1"/>
</dbReference>
<proteinExistence type="inferred from homology"/>
<keyword evidence="6" id="KW-0949">S-adenosyl-L-methionine</keyword>
<name>A0ABZ2LJ79_9BACT</name>
<dbReference type="CDD" id="cd02440">
    <property type="entry name" value="AdoMet_MTases"/>
    <property type="match status" value="1"/>
</dbReference>
<gene>
    <name evidence="11" type="ORF">LZC94_24475</name>
</gene>
<dbReference type="PANTHER" id="PTHR42873:SF1">
    <property type="entry name" value="S-ADENOSYLMETHIONINE-DEPENDENT METHYLTRANSFERASE DOMAIN-CONTAINING PROTEIN"/>
    <property type="match status" value="1"/>
</dbReference>